<dbReference type="PANTHER" id="PTHR31356:SF59">
    <property type="entry name" value="L-ASCORBATE PEROXIDASE 1, CYTOSOLIC"/>
    <property type="match status" value="1"/>
</dbReference>
<evidence type="ECO:0000313" key="2">
    <source>
        <dbReference type="EMBL" id="CAH2041448.1"/>
    </source>
</evidence>
<dbReference type="Proteomes" id="UP000836841">
    <property type="component" value="Unassembled WGS sequence"/>
</dbReference>
<comment type="caution">
    <text evidence="2">The sequence shown here is derived from an EMBL/GenBank/DDBJ whole genome shotgun (WGS) entry which is preliminary data.</text>
</comment>
<dbReference type="InterPro" id="IPR044831">
    <property type="entry name" value="Ccp1-like"/>
</dbReference>
<dbReference type="AlphaFoldDB" id="A0AAU9RJM3"/>
<evidence type="ECO:0008006" key="4">
    <source>
        <dbReference type="Google" id="ProtNLM"/>
    </source>
</evidence>
<dbReference type="InterPro" id="IPR010255">
    <property type="entry name" value="Haem_peroxidase_sf"/>
</dbReference>
<dbReference type="GO" id="GO:0034599">
    <property type="term" value="P:cellular response to oxidative stress"/>
    <property type="evidence" value="ECO:0007669"/>
    <property type="project" value="InterPro"/>
</dbReference>
<evidence type="ECO:0000313" key="3">
    <source>
        <dbReference type="Proteomes" id="UP000836841"/>
    </source>
</evidence>
<dbReference type="GO" id="GO:0004601">
    <property type="term" value="F:peroxidase activity"/>
    <property type="evidence" value="ECO:0007669"/>
    <property type="project" value="InterPro"/>
</dbReference>
<dbReference type="GO" id="GO:0000302">
    <property type="term" value="P:response to reactive oxygen species"/>
    <property type="evidence" value="ECO:0007669"/>
    <property type="project" value="TreeGrafter"/>
</dbReference>
<dbReference type="InterPro" id="IPR019794">
    <property type="entry name" value="Peroxidases_AS"/>
</dbReference>
<protein>
    <recommendedName>
        <fullName evidence="4">Cytosolic ascorbate peroxidase</fullName>
    </recommendedName>
</protein>
<dbReference type="SUPFAM" id="SSF48113">
    <property type="entry name" value="Heme-dependent peroxidases"/>
    <property type="match status" value="1"/>
</dbReference>
<organism evidence="2 3">
    <name type="scientific">Thlaspi arvense</name>
    <name type="common">Field penny-cress</name>
    <dbReference type="NCBI Taxonomy" id="13288"/>
    <lineage>
        <taxon>Eukaryota</taxon>
        <taxon>Viridiplantae</taxon>
        <taxon>Streptophyta</taxon>
        <taxon>Embryophyta</taxon>
        <taxon>Tracheophyta</taxon>
        <taxon>Spermatophyta</taxon>
        <taxon>Magnoliopsida</taxon>
        <taxon>eudicotyledons</taxon>
        <taxon>Gunneridae</taxon>
        <taxon>Pentapetalae</taxon>
        <taxon>rosids</taxon>
        <taxon>malvids</taxon>
        <taxon>Brassicales</taxon>
        <taxon>Brassicaceae</taxon>
        <taxon>Thlaspideae</taxon>
        <taxon>Thlaspi</taxon>
    </lineage>
</organism>
<keyword evidence="3" id="KW-1185">Reference proteome</keyword>
<reference evidence="2 3" key="1">
    <citation type="submission" date="2022-03" db="EMBL/GenBank/DDBJ databases">
        <authorList>
            <person name="Nunn A."/>
            <person name="Chopra R."/>
            <person name="Nunn A."/>
            <person name="Contreras Garrido A."/>
        </authorList>
    </citation>
    <scope>NUCLEOTIDE SEQUENCE [LARGE SCALE GENOMIC DNA]</scope>
</reference>
<dbReference type="PROSITE" id="PS00436">
    <property type="entry name" value="PEROXIDASE_2"/>
    <property type="match status" value="1"/>
</dbReference>
<accession>A0AAU9RJM3</accession>
<name>A0AAU9RJM3_THLAR</name>
<dbReference type="Gene3D" id="1.10.520.10">
    <property type="match status" value="1"/>
</dbReference>
<dbReference type="PANTHER" id="PTHR31356">
    <property type="entry name" value="THYLAKOID LUMENAL 29 KDA PROTEIN, CHLOROPLASTIC-RELATED"/>
    <property type="match status" value="1"/>
</dbReference>
<gene>
    <name evidence="2" type="ORF">TAV2_LOCUS4448</name>
</gene>
<dbReference type="EMBL" id="CAJVSB020000093">
    <property type="protein sequence ID" value="CAH2041448.1"/>
    <property type="molecule type" value="Genomic_DNA"/>
</dbReference>
<dbReference type="GO" id="GO:0009507">
    <property type="term" value="C:chloroplast"/>
    <property type="evidence" value="ECO:0007669"/>
    <property type="project" value="TreeGrafter"/>
</dbReference>
<dbReference type="PRINTS" id="PR00459">
    <property type="entry name" value="ASPEROXIDASE"/>
</dbReference>
<dbReference type="InterPro" id="IPR002207">
    <property type="entry name" value="Peroxidase_I"/>
</dbReference>
<sequence>MGKSYPTVSEEYKKAVEKARRKLRGLIAEKNCAPLILRIAWHSAGTYDVTTKTGGPFGTMRHKGEQGHAANNGLEIAVRLLEPSRNSSLFSVTPISISWLELLPLKLLEALRSHSIQEGR</sequence>
<keyword evidence="1" id="KW-0560">Oxidoreductase</keyword>
<proteinExistence type="predicted"/>
<dbReference type="GO" id="GO:0042744">
    <property type="term" value="P:hydrogen peroxide catabolic process"/>
    <property type="evidence" value="ECO:0007669"/>
    <property type="project" value="TreeGrafter"/>
</dbReference>
<dbReference type="GO" id="GO:0020037">
    <property type="term" value="F:heme binding"/>
    <property type="evidence" value="ECO:0007669"/>
    <property type="project" value="InterPro"/>
</dbReference>
<evidence type="ECO:0000256" key="1">
    <source>
        <dbReference type="ARBA" id="ARBA00023002"/>
    </source>
</evidence>